<dbReference type="InterPro" id="IPR003156">
    <property type="entry name" value="DHHA1_dom"/>
</dbReference>
<feature type="non-terminal residue" evidence="3">
    <location>
        <position position="475"/>
    </location>
</feature>
<proteinExistence type="predicted"/>
<dbReference type="AlphaFoldDB" id="A0A1V1PBM3"/>
<keyword evidence="3" id="KW-0378">Hydrolase</keyword>
<dbReference type="InterPro" id="IPR051673">
    <property type="entry name" value="SSDNA_exonuclease_RecJ"/>
</dbReference>
<dbReference type="GO" id="GO:0006310">
    <property type="term" value="P:DNA recombination"/>
    <property type="evidence" value="ECO:0007669"/>
    <property type="project" value="InterPro"/>
</dbReference>
<evidence type="ECO:0000259" key="2">
    <source>
        <dbReference type="Pfam" id="PF02272"/>
    </source>
</evidence>
<protein>
    <submittedName>
        <fullName evidence="3">Single-stranded-DNA-specific exonuclease recJ</fullName>
    </submittedName>
</protein>
<name>A0A1V1PBM3_9BACT</name>
<dbReference type="GO" id="GO:0003676">
    <property type="term" value="F:nucleic acid binding"/>
    <property type="evidence" value="ECO:0007669"/>
    <property type="project" value="InterPro"/>
</dbReference>
<gene>
    <name evidence="3" type="primary">recJ</name>
    <name evidence="3" type="ORF">OMM_07660</name>
</gene>
<dbReference type="InterPro" id="IPR038763">
    <property type="entry name" value="DHH_sf"/>
</dbReference>
<keyword evidence="3" id="KW-0269">Exonuclease</keyword>
<organism evidence="3 4">
    <name type="scientific">Candidatus Magnetoglobus multicellularis str. Araruama</name>
    <dbReference type="NCBI Taxonomy" id="890399"/>
    <lineage>
        <taxon>Bacteria</taxon>
        <taxon>Pseudomonadati</taxon>
        <taxon>Thermodesulfobacteriota</taxon>
        <taxon>Desulfobacteria</taxon>
        <taxon>Desulfobacterales</taxon>
        <taxon>Desulfobacteraceae</taxon>
        <taxon>Candidatus Magnetoglobus</taxon>
    </lineage>
</organism>
<dbReference type="GO" id="GO:0008409">
    <property type="term" value="F:5'-3' exonuclease activity"/>
    <property type="evidence" value="ECO:0007669"/>
    <property type="project" value="InterPro"/>
</dbReference>
<dbReference type="InterPro" id="IPR001667">
    <property type="entry name" value="DDH_dom"/>
</dbReference>
<dbReference type="EMBL" id="ATBP01000175">
    <property type="protein sequence ID" value="ETR72174.1"/>
    <property type="molecule type" value="Genomic_DNA"/>
</dbReference>
<reference evidence="4" key="1">
    <citation type="submission" date="2012-11" db="EMBL/GenBank/DDBJ databases">
        <authorList>
            <person name="Lucero-Rivera Y.E."/>
            <person name="Tovar-Ramirez D."/>
        </authorList>
    </citation>
    <scope>NUCLEOTIDE SEQUENCE [LARGE SCALE GENOMIC DNA]</scope>
    <source>
        <strain evidence="4">Araruama</strain>
    </source>
</reference>
<dbReference type="Pfam" id="PF02272">
    <property type="entry name" value="DHHA1"/>
    <property type="match status" value="1"/>
</dbReference>
<accession>A0A1V1PBM3</accession>
<dbReference type="PANTHER" id="PTHR30255">
    <property type="entry name" value="SINGLE-STRANDED-DNA-SPECIFIC EXONUCLEASE RECJ"/>
    <property type="match status" value="1"/>
</dbReference>
<feature type="domain" description="DDH" evidence="1">
    <location>
        <begin position="87"/>
        <end position="244"/>
    </location>
</feature>
<dbReference type="Gene3D" id="3.10.310.30">
    <property type="match status" value="1"/>
</dbReference>
<dbReference type="SUPFAM" id="SSF64182">
    <property type="entry name" value="DHH phosphoesterases"/>
    <property type="match status" value="1"/>
</dbReference>
<sequence length="475" mass="53030">MNYGVYLKTMNARWNILTPDPGLQRRITKLCNCHPIIAAILASRLQSADAAGKFLSPSFNHIRSPFSIKDMDIAVERIIKAIMSQQKILIFGDYDVDGATSVTILYEFLLYAGAIVEYYIPHRIDEGYGLRQSHIEKYATTKKFQLIITVDCGISSHDAIQKANQKNIDVIVTDHHEVESLPNACAVVNPKRSDCTAGYDILAGVGVVYCLLICLRKALRDINFWKDRPEPNLKNYCDLVALGTLADIVPQVQENRIFSKIGLDVINTSPRPGIVELARISGVHGRKMDSSDLVYKIIPRLNAAGRLKRASMAVELLLCKDSKSAKKLASWLDDINYSRRQLEQFILKDIHTIIAKNPHLLNQKSLILSRPHWHEGVIGIVASRLVDQYYRPAILISIDRGVGRGSARGIPGVNLHELLTSCSHHLDSFGGHAGAAGLLIQSNNLDPFKRSFERILKSQLLPELLIPTLTIDYQL</sequence>
<dbReference type="Proteomes" id="UP000189670">
    <property type="component" value="Unassembled WGS sequence"/>
</dbReference>
<evidence type="ECO:0000313" key="3">
    <source>
        <dbReference type="EMBL" id="ETR72174.1"/>
    </source>
</evidence>
<comment type="caution">
    <text evidence="3">The sequence shown here is derived from an EMBL/GenBank/DDBJ whole genome shotgun (WGS) entry which is preliminary data.</text>
</comment>
<dbReference type="GO" id="GO:0006281">
    <property type="term" value="P:DNA repair"/>
    <property type="evidence" value="ECO:0007669"/>
    <property type="project" value="InterPro"/>
</dbReference>
<evidence type="ECO:0000313" key="4">
    <source>
        <dbReference type="Proteomes" id="UP000189670"/>
    </source>
</evidence>
<dbReference type="InterPro" id="IPR004610">
    <property type="entry name" value="RecJ"/>
</dbReference>
<dbReference type="Gene3D" id="3.90.1640.30">
    <property type="match status" value="1"/>
</dbReference>
<dbReference type="PANTHER" id="PTHR30255:SF2">
    <property type="entry name" value="SINGLE-STRANDED-DNA-SPECIFIC EXONUCLEASE RECJ"/>
    <property type="match status" value="1"/>
</dbReference>
<feature type="domain" description="DHHA1" evidence="2">
    <location>
        <begin position="366"/>
        <end position="457"/>
    </location>
</feature>
<keyword evidence="3" id="KW-0540">Nuclease</keyword>
<dbReference type="NCBIfam" id="TIGR00644">
    <property type="entry name" value="recJ"/>
    <property type="match status" value="1"/>
</dbReference>
<evidence type="ECO:0000259" key="1">
    <source>
        <dbReference type="Pfam" id="PF01368"/>
    </source>
</evidence>
<dbReference type="Pfam" id="PF01368">
    <property type="entry name" value="DHH"/>
    <property type="match status" value="1"/>
</dbReference>